<dbReference type="Proteomes" id="UP000308978">
    <property type="component" value="Unassembled WGS sequence"/>
</dbReference>
<sequence>MGKQYGFRVNAARCTGCKTCEMACRDAYQLGETPSFRRVCEASGGTWMQEGAAWHHQVFTYYLSIACNHCDDPVCQQVCPSGAMRKQDDGFVVLDSHQCIGCGSCAFACPYKAPSYSRVLRVMRKCDGCRARVEEGRVPLCVEACPMRALEFGEIDEIRGRHGSQCDVAPLPPGSYTRPNIVITSHRHGCPSDTAQCVLANGKEI</sequence>
<dbReference type="PROSITE" id="PS00198">
    <property type="entry name" value="4FE4S_FER_1"/>
    <property type="match status" value="1"/>
</dbReference>
<comment type="function">
    <text evidence="2">Electron transfer subunit of the terminal reductase during anaerobic growth on various sulfoxide and N-oxide compounds.</text>
</comment>
<dbReference type="EMBL" id="SSTJ01000008">
    <property type="protein sequence ID" value="THG37086.1"/>
    <property type="molecule type" value="Genomic_DNA"/>
</dbReference>
<proteinExistence type="predicted"/>
<dbReference type="PROSITE" id="PS51379">
    <property type="entry name" value="4FE4S_FER_2"/>
    <property type="match status" value="3"/>
</dbReference>
<dbReference type="RefSeq" id="WP_016310414.1">
    <property type="nucleotide sequence ID" value="NZ_JAAWMV010000013.1"/>
</dbReference>
<dbReference type="SUPFAM" id="SSF54862">
    <property type="entry name" value="4Fe-4S ferredoxins"/>
    <property type="match status" value="1"/>
</dbReference>
<evidence type="ECO:0000259" key="10">
    <source>
        <dbReference type="PROSITE" id="PS51379"/>
    </source>
</evidence>
<evidence type="ECO:0000256" key="7">
    <source>
        <dbReference type="ARBA" id="ARBA00022982"/>
    </source>
</evidence>
<dbReference type="InterPro" id="IPR017900">
    <property type="entry name" value="4Fe4S_Fe_S_CS"/>
</dbReference>
<evidence type="ECO:0000313" key="11">
    <source>
        <dbReference type="EMBL" id="THG37086.1"/>
    </source>
</evidence>
<evidence type="ECO:0000256" key="4">
    <source>
        <dbReference type="ARBA" id="ARBA00022485"/>
    </source>
</evidence>
<evidence type="ECO:0000256" key="9">
    <source>
        <dbReference type="ARBA" id="ARBA00023014"/>
    </source>
</evidence>
<organism evidence="11 12">
    <name type="scientific">Adlercreutzia caecimuris</name>
    <dbReference type="NCBI Taxonomy" id="671266"/>
    <lineage>
        <taxon>Bacteria</taxon>
        <taxon>Bacillati</taxon>
        <taxon>Actinomycetota</taxon>
        <taxon>Coriobacteriia</taxon>
        <taxon>Eggerthellales</taxon>
        <taxon>Eggerthellaceae</taxon>
        <taxon>Adlercreutzia</taxon>
    </lineage>
</organism>
<evidence type="ECO:0000256" key="3">
    <source>
        <dbReference type="ARBA" id="ARBA00022448"/>
    </source>
</evidence>
<dbReference type="PANTHER" id="PTHR43177">
    <property type="entry name" value="PROTEIN NRFC"/>
    <property type="match status" value="1"/>
</dbReference>
<dbReference type="GO" id="GO:0051539">
    <property type="term" value="F:4 iron, 4 sulfur cluster binding"/>
    <property type="evidence" value="ECO:0007669"/>
    <property type="project" value="UniProtKB-KW"/>
</dbReference>
<feature type="domain" description="4Fe-4S ferredoxin-type" evidence="10">
    <location>
        <begin position="90"/>
        <end position="119"/>
    </location>
</feature>
<evidence type="ECO:0000256" key="1">
    <source>
        <dbReference type="ARBA" id="ARBA00001966"/>
    </source>
</evidence>
<keyword evidence="9" id="KW-0411">Iron-sulfur</keyword>
<evidence type="ECO:0000256" key="2">
    <source>
        <dbReference type="ARBA" id="ARBA00003584"/>
    </source>
</evidence>
<keyword evidence="3" id="KW-0813">Transport</keyword>
<keyword evidence="4" id="KW-0004">4Fe-4S</keyword>
<dbReference type="InterPro" id="IPR050954">
    <property type="entry name" value="ET_IronSulfur_Cluster-Binding"/>
</dbReference>
<feature type="domain" description="4Fe-4S ferredoxin-type" evidence="10">
    <location>
        <begin position="5"/>
        <end position="33"/>
    </location>
</feature>
<dbReference type="AlphaFoldDB" id="A0A4S4G4H6"/>
<dbReference type="InterPro" id="IPR017896">
    <property type="entry name" value="4Fe4S_Fe-S-bd"/>
</dbReference>
<dbReference type="NCBIfam" id="TIGR02951">
    <property type="entry name" value="DMSO_dmsB"/>
    <property type="match status" value="1"/>
</dbReference>
<dbReference type="PANTHER" id="PTHR43177:SF5">
    <property type="entry name" value="ANAEROBIC DIMETHYL SULFOXIDE REDUCTASE CHAIN B-RELATED"/>
    <property type="match status" value="1"/>
</dbReference>
<dbReference type="GO" id="GO:0046872">
    <property type="term" value="F:metal ion binding"/>
    <property type="evidence" value="ECO:0007669"/>
    <property type="project" value="UniProtKB-KW"/>
</dbReference>
<dbReference type="Gene3D" id="3.30.70.20">
    <property type="match status" value="2"/>
</dbReference>
<gene>
    <name evidence="11" type="primary">dmsB</name>
    <name evidence="11" type="ORF">E5986_07335</name>
</gene>
<protein>
    <submittedName>
        <fullName evidence="11">Dimethylsulfoxide reductase subunit B</fullName>
    </submittedName>
</protein>
<dbReference type="InterPro" id="IPR014297">
    <property type="entry name" value="DMSO_DmsB"/>
</dbReference>
<comment type="cofactor">
    <cofactor evidence="1">
        <name>[4Fe-4S] cluster</name>
        <dbReference type="ChEBI" id="CHEBI:49883"/>
    </cofactor>
</comment>
<evidence type="ECO:0000256" key="6">
    <source>
        <dbReference type="ARBA" id="ARBA00022737"/>
    </source>
</evidence>
<keyword evidence="5" id="KW-0479">Metal-binding</keyword>
<keyword evidence="7" id="KW-0249">Electron transport</keyword>
<dbReference type="Pfam" id="PF13247">
    <property type="entry name" value="Fer4_11"/>
    <property type="match status" value="1"/>
</dbReference>
<evidence type="ECO:0000256" key="5">
    <source>
        <dbReference type="ARBA" id="ARBA00022723"/>
    </source>
</evidence>
<dbReference type="CDD" id="cd16371">
    <property type="entry name" value="DMSOR_beta_like"/>
    <property type="match status" value="1"/>
</dbReference>
<name>A0A4S4G4H6_9ACTN</name>
<evidence type="ECO:0000313" key="12">
    <source>
        <dbReference type="Proteomes" id="UP000308978"/>
    </source>
</evidence>
<reference evidence="11 12" key="1">
    <citation type="submission" date="2019-04" db="EMBL/GenBank/DDBJ databases">
        <title>Microbes associate with the intestines of laboratory mice.</title>
        <authorList>
            <person name="Navarre W."/>
            <person name="Wong E."/>
            <person name="Huang K.C."/>
            <person name="Tropini C."/>
            <person name="Ng K."/>
            <person name="Yu B."/>
        </authorList>
    </citation>
    <scope>NUCLEOTIDE SEQUENCE [LARGE SCALE GENOMIC DNA]</scope>
    <source>
        <strain evidence="11 12">NM80_B27</strain>
    </source>
</reference>
<feature type="domain" description="4Fe-4S ferredoxin-type" evidence="10">
    <location>
        <begin position="57"/>
        <end position="89"/>
    </location>
</feature>
<keyword evidence="8" id="KW-0408">Iron</keyword>
<comment type="caution">
    <text evidence="11">The sequence shown here is derived from an EMBL/GenBank/DDBJ whole genome shotgun (WGS) entry which is preliminary data.</text>
</comment>
<evidence type="ECO:0000256" key="8">
    <source>
        <dbReference type="ARBA" id="ARBA00023004"/>
    </source>
</evidence>
<keyword evidence="6" id="KW-0677">Repeat</keyword>
<accession>A0A4S4G4H6</accession>